<feature type="binding site" evidence="9">
    <location>
        <position position="275"/>
    </location>
    <ligand>
        <name>Mg(2+)</name>
        <dbReference type="ChEBI" id="CHEBI:18420"/>
    </ligand>
</feature>
<dbReference type="CDD" id="cd02017">
    <property type="entry name" value="TPP_E1_EcPDC_like"/>
    <property type="match status" value="1"/>
</dbReference>
<gene>
    <name evidence="13" type="ORF">AN218_16770</name>
</gene>
<evidence type="ECO:0000259" key="12">
    <source>
        <dbReference type="Pfam" id="PF22613"/>
    </source>
</evidence>
<dbReference type="Gene3D" id="3.40.50.920">
    <property type="match status" value="1"/>
</dbReference>
<dbReference type="RefSeq" id="WP_070017709.1">
    <property type="nucleotide sequence ID" value="NZ_LJGW01000285.1"/>
</dbReference>
<evidence type="ECO:0000256" key="6">
    <source>
        <dbReference type="ARBA" id="ARBA00023317"/>
    </source>
</evidence>
<evidence type="ECO:0000313" key="13">
    <source>
        <dbReference type="EMBL" id="OEV10615.1"/>
    </source>
</evidence>
<dbReference type="EC" id="1.2.4.1" evidence="2 8"/>
<dbReference type="InterPro" id="IPR004660">
    <property type="entry name" value="PDH_E1"/>
</dbReference>
<evidence type="ECO:0000259" key="11">
    <source>
        <dbReference type="Pfam" id="PF17831"/>
    </source>
</evidence>
<keyword evidence="9" id="KW-0479">Metal-binding</keyword>
<protein>
    <recommendedName>
        <fullName evidence="3 8">Pyruvate dehydrogenase E1 component</fullName>
        <ecNumber evidence="2 8">1.2.4.1</ecNumber>
    </recommendedName>
</protein>
<sequence length="915" mass="101796">MASGSDRNPIIIGGLPSQVPDFDPEETQEWLDSLDAAVDERGRGRARYLMLRLIERAREKRVAVPEMRSTDYVNTIATRDEPFFPGNEEIERKVLNATRWNAAVMVSRAQRPGIGVGGHIATFASSASLYDVGFNHFFRGKDEGDGGDQVFFQGHASPGIYARAFLLDRLSEAQLDGFRQEKSKAPDGLSSYPHPRSMPDFWEFPTVSMGLGPIGAIHQARMNRYMEARGIADTSKSHVWAFLGDGEMDEPESLGQLSLPAREGLDNLTFVINCNLQRLDGPVRGNGKVIQELESYFRGAGWNVIKLVWDRSWDPLLAQDRDGVLVNKLNTTPDGQFQTYATESGAYIRDHFFGGDQRLRAMAENMTDDQLLHLGRGGHDHRKVYAAYKAAKEHQGQPTVILAQTIKGWTLGPNFEGRNATHQMKKLTIDDLKGFRDRLRLPIPDKELESGAPPYYHPGRDSEEIQYMHDRRKELGGYVPTRLNRSKPLKLPGDKAYAAVKKGSGQQQIATTMAFVRLLKDLMRDKEIGKRFVPIAPDEYRTFGMDSFFPSAKIYNPLGQSYESVDRELLLAYKESPTGQMLHDGITEAGCTAAATAAGSAYATHGEPLIPIYVFYSMFGFQRTGDQFWQMADQMSRGFILGATAGRTTLTGEGLQHADGHSQLLASTNPAAVCYDPAFGYEIAHIVQNGLERMYGSSEEHPQGEDLFYYLTVYNEPIRQPAEPENVDAEGIVRGLYHYRPGEKGTIPAQILASGVALPWALEAQEILADEWNVKADVWSATSWNELRREAIEAERHNLLHPEEEQRVPYVTKKLQSADGPKVAVSDWMRAVPDQIARWVPGTYQSLGADGFGFADTRGAARRFFHIDAQSIVLCVLTELAREGKIDRSALKQALDRYQLLEVAAADPGTAGGDA</sequence>
<dbReference type="InterPro" id="IPR029061">
    <property type="entry name" value="THDP-binding"/>
</dbReference>
<dbReference type="SUPFAM" id="SSF52922">
    <property type="entry name" value="TK C-terminal domain-like"/>
    <property type="match status" value="1"/>
</dbReference>
<comment type="cofactor">
    <cofactor evidence="1 8">
        <name>thiamine diphosphate</name>
        <dbReference type="ChEBI" id="CHEBI:58937"/>
    </cofactor>
</comment>
<evidence type="ECO:0000259" key="10">
    <source>
        <dbReference type="Pfam" id="PF00456"/>
    </source>
</evidence>
<evidence type="ECO:0000256" key="4">
    <source>
        <dbReference type="ARBA" id="ARBA00023002"/>
    </source>
</evidence>
<dbReference type="FunFam" id="3.40.50.970:FF:000011">
    <property type="entry name" value="Pyruvate dehydrogenase E1 component"/>
    <property type="match status" value="1"/>
</dbReference>
<keyword evidence="4 8" id="KW-0560">Oxidoreductase</keyword>
<dbReference type="Gene3D" id="3.40.50.970">
    <property type="match status" value="2"/>
</dbReference>
<name>A0A1E7L358_9ACTN</name>
<dbReference type="Pfam" id="PF17831">
    <property type="entry name" value="PDH_E1_M"/>
    <property type="match status" value="1"/>
</dbReference>
<feature type="binding site" evidence="9">
    <location>
        <position position="245"/>
    </location>
    <ligand>
        <name>Mg(2+)</name>
        <dbReference type="ChEBI" id="CHEBI:18420"/>
    </ligand>
</feature>
<dbReference type="PANTHER" id="PTHR43825">
    <property type="entry name" value="PYRUVATE DEHYDROGENASE E1 COMPONENT"/>
    <property type="match status" value="1"/>
</dbReference>
<dbReference type="InterPro" id="IPR009014">
    <property type="entry name" value="Transketo_C/PFOR_II"/>
</dbReference>
<dbReference type="InterPro" id="IPR005474">
    <property type="entry name" value="Transketolase_N"/>
</dbReference>
<dbReference type="AlphaFoldDB" id="A0A1E7L358"/>
<feature type="domain" description="Transketolase N-terminal" evidence="10">
    <location>
        <begin position="150"/>
        <end position="307"/>
    </location>
</feature>
<dbReference type="Pfam" id="PF22613">
    <property type="entry name" value="Transketolase_C_1"/>
    <property type="match status" value="1"/>
</dbReference>
<keyword evidence="9" id="KW-0460">Magnesium</keyword>
<dbReference type="Pfam" id="PF00456">
    <property type="entry name" value="Transketolase_N"/>
    <property type="match status" value="1"/>
</dbReference>
<evidence type="ECO:0000256" key="2">
    <source>
        <dbReference type="ARBA" id="ARBA00012281"/>
    </source>
</evidence>
<comment type="function">
    <text evidence="8">Component of the pyruvate dehydrogenase (PDH) complex, that catalyzes the overall conversion of pyruvate to acetyl-CoA and CO(2).</text>
</comment>
<evidence type="ECO:0000256" key="3">
    <source>
        <dbReference type="ARBA" id="ARBA00017172"/>
    </source>
</evidence>
<evidence type="ECO:0000256" key="8">
    <source>
        <dbReference type="PIRNR" id="PIRNR000156"/>
    </source>
</evidence>
<dbReference type="GO" id="GO:0004739">
    <property type="term" value="F:pyruvate dehydrogenase (acetyl-transferring) activity"/>
    <property type="evidence" value="ECO:0007669"/>
    <property type="project" value="UniProtKB-EC"/>
</dbReference>
<evidence type="ECO:0000256" key="9">
    <source>
        <dbReference type="PIRSR" id="PIRSR000156-1"/>
    </source>
</evidence>
<keyword evidence="14" id="KW-1185">Reference proteome</keyword>
<comment type="cofactor">
    <cofactor evidence="9">
        <name>Mg(2+)</name>
        <dbReference type="ChEBI" id="CHEBI:18420"/>
    </cofactor>
</comment>
<evidence type="ECO:0000256" key="7">
    <source>
        <dbReference type="ARBA" id="ARBA00051231"/>
    </source>
</evidence>
<evidence type="ECO:0000256" key="5">
    <source>
        <dbReference type="ARBA" id="ARBA00023052"/>
    </source>
</evidence>
<dbReference type="PATRIC" id="fig|518642.10.peg.3790"/>
<dbReference type="Proteomes" id="UP000176005">
    <property type="component" value="Unassembled WGS sequence"/>
</dbReference>
<dbReference type="InterPro" id="IPR055152">
    <property type="entry name" value="Transketolase-like_C_2"/>
</dbReference>
<feature type="binding site" evidence="9">
    <location>
        <position position="277"/>
    </location>
    <ligand>
        <name>Mg(2+)</name>
        <dbReference type="ChEBI" id="CHEBI:18420"/>
    </ligand>
</feature>
<dbReference type="InterPro" id="IPR041621">
    <property type="entry name" value="PDH_E1_M"/>
</dbReference>
<keyword evidence="5 8" id="KW-0786">Thiamine pyrophosphate</keyword>
<dbReference type="EMBL" id="LJGW01000285">
    <property type="protein sequence ID" value="OEV10615.1"/>
    <property type="molecule type" value="Genomic_DNA"/>
</dbReference>
<feature type="domain" description="Transketolase-like C-terminal" evidence="12">
    <location>
        <begin position="735"/>
        <end position="868"/>
    </location>
</feature>
<dbReference type="SUPFAM" id="SSF52518">
    <property type="entry name" value="Thiamin diphosphate-binding fold (THDP-binding)"/>
    <property type="match status" value="2"/>
</dbReference>
<reference evidence="13 14" key="1">
    <citation type="journal article" date="2016" name="Front. Microbiol.">
        <title>Comparative Genomics Analysis of Streptomyces Species Reveals Their Adaptation to the Marine Environment and Their Diversity at the Genomic Level.</title>
        <authorList>
            <person name="Tian X."/>
            <person name="Zhang Z."/>
            <person name="Yang T."/>
            <person name="Chen M."/>
            <person name="Li J."/>
            <person name="Chen F."/>
            <person name="Yang J."/>
            <person name="Li W."/>
            <person name="Zhang B."/>
            <person name="Zhang Z."/>
            <person name="Wu J."/>
            <person name="Zhang C."/>
            <person name="Long L."/>
            <person name="Xiao J."/>
        </authorList>
    </citation>
    <scope>NUCLEOTIDE SEQUENCE [LARGE SCALE GENOMIC DNA]</scope>
    <source>
        <strain evidence="13 14">SCSIO 10429</strain>
    </source>
</reference>
<organism evidence="13 14">
    <name type="scientific">Streptomyces nanshensis</name>
    <dbReference type="NCBI Taxonomy" id="518642"/>
    <lineage>
        <taxon>Bacteria</taxon>
        <taxon>Bacillati</taxon>
        <taxon>Actinomycetota</taxon>
        <taxon>Actinomycetes</taxon>
        <taxon>Kitasatosporales</taxon>
        <taxon>Streptomycetaceae</taxon>
        <taxon>Streptomyces</taxon>
    </lineage>
</organism>
<proteinExistence type="predicted"/>
<dbReference type="GO" id="GO:0000287">
    <property type="term" value="F:magnesium ion binding"/>
    <property type="evidence" value="ECO:0007669"/>
    <property type="project" value="UniProtKB-ARBA"/>
</dbReference>
<dbReference type="PIRSF" id="PIRSF000156">
    <property type="entry name" value="Pyruvate_dh_E1"/>
    <property type="match status" value="1"/>
</dbReference>
<dbReference type="InterPro" id="IPR035807">
    <property type="entry name" value="PDC_E1_N"/>
</dbReference>
<comment type="caution">
    <text evidence="13">The sequence shown here is derived from an EMBL/GenBank/DDBJ whole genome shotgun (WGS) entry which is preliminary data.</text>
</comment>
<comment type="catalytic activity">
    <reaction evidence="7 8">
        <text>N(6)-[(R)-lipoyl]-L-lysyl-[protein] + pyruvate + H(+) = N(6)-[(R)-S(8)-acetyldihydrolipoyl]-L-lysyl-[protein] + CO2</text>
        <dbReference type="Rhea" id="RHEA:19189"/>
        <dbReference type="Rhea" id="RHEA-COMP:10474"/>
        <dbReference type="Rhea" id="RHEA-COMP:10478"/>
        <dbReference type="ChEBI" id="CHEBI:15361"/>
        <dbReference type="ChEBI" id="CHEBI:15378"/>
        <dbReference type="ChEBI" id="CHEBI:16526"/>
        <dbReference type="ChEBI" id="CHEBI:83099"/>
        <dbReference type="ChEBI" id="CHEBI:83111"/>
        <dbReference type="EC" id="1.2.4.1"/>
    </reaction>
</comment>
<dbReference type="PANTHER" id="PTHR43825:SF3">
    <property type="entry name" value="PYRUVATE DEHYDROGENASE E1 COMPONENT"/>
    <property type="match status" value="1"/>
</dbReference>
<accession>A0A1E7L358</accession>
<evidence type="ECO:0000313" key="14">
    <source>
        <dbReference type="Proteomes" id="UP000176005"/>
    </source>
</evidence>
<dbReference type="NCBIfam" id="TIGR00759">
    <property type="entry name" value="aceE"/>
    <property type="match status" value="1"/>
</dbReference>
<feature type="domain" description="Pyruvate dehydrogenase E1 component middle" evidence="11">
    <location>
        <begin position="494"/>
        <end position="719"/>
    </location>
</feature>
<dbReference type="InterPro" id="IPR051157">
    <property type="entry name" value="PDH/Transketolase"/>
</dbReference>
<keyword evidence="6 8" id="KW-0670">Pyruvate</keyword>
<evidence type="ECO:0000256" key="1">
    <source>
        <dbReference type="ARBA" id="ARBA00001964"/>
    </source>
</evidence>